<name>A0A316DKZ7_9FLAO</name>
<comment type="caution">
    <text evidence="8">The sequence shown here is derived from an EMBL/GenBank/DDBJ whole genome shotgun (WGS) entry which is preliminary data.</text>
</comment>
<protein>
    <submittedName>
        <fullName evidence="8">RNA polymerase sigma-70 factor (ECF subfamily)</fullName>
    </submittedName>
</protein>
<evidence type="ECO:0000256" key="2">
    <source>
        <dbReference type="ARBA" id="ARBA00023015"/>
    </source>
</evidence>
<dbReference type="Pfam" id="PF04542">
    <property type="entry name" value="Sigma70_r2"/>
    <property type="match status" value="1"/>
</dbReference>
<dbReference type="GO" id="GO:0006352">
    <property type="term" value="P:DNA-templated transcription initiation"/>
    <property type="evidence" value="ECO:0007669"/>
    <property type="project" value="InterPro"/>
</dbReference>
<dbReference type="InterPro" id="IPR013325">
    <property type="entry name" value="RNA_pol_sigma_r2"/>
</dbReference>
<dbReference type="Proteomes" id="UP000245430">
    <property type="component" value="Unassembled WGS sequence"/>
</dbReference>
<organism evidence="8 9">
    <name type="scientific">Xanthomarina spongicola</name>
    <dbReference type="NCBI Taxonomy" id="570520"/>
    <lineage>
        <taxon>Bacteria</taxon>
        <taxon>Pseudomonadati</taxon>
        <taxon>Bacteroidota</taxon>
        <taxon>Flavobacteriia</taxon>
        <taxon>Flavobacteriales</taxon>
        <taxon>Flavobacteriaceae</taxon>
        <taxon>Xanthomarina</taxon>
    </lineage>
</organism>
<dbReference type="NCBIfam" id="TIGR02937">
    <property type="entry name" value="sigma70-ECF"/>
    <property type="match status" value="1"/>
</dbReference>
<dbReference type="EMBL" id="QGGP01000009">
    <property type="protein sequence ID" value="PWK17403.1"/>
    <property type="molecule type" value="Genomic_DNA"/>
</dbReference>
<keyword evidence="5" id="KW-0804">Transcription</keyword>
<accession>A0A316DKZ7</accession>
<keyword evidence="9" id="KW-1185">Reference proteome</keyword>
<evidence type="ECO:0000313" key="8">
    <source>
        <dbReference type="EMBL" id="PWK17403.1"/>
    </source>
</evidence>
<dbReference type="AlphaFoldDB" id="A0A316DKZ7"/>
<dbReference type="InterPro" id="IPR014284">
    <property type="entry name" value="RNA_pol_sigma-70_dom"/>
</dbReference>
<dbReference type="InterPro" id="IPR039425">
    <property type="entry name" value="RNA_pol_sigma-70-like"/>
</dbReference>
<dbReference type="CDD" id="cd06171">
    <property type="entry name" value="Sigma70_r4"/>
    <property type="match status" value="1"/>
</dbReference>
<dbReference type="InterPro" id="IPR036388">
    <property type="entry name" value="WH-like_DNA-bd_sf"/>
</dbReference>
<evidence type="ECO:0000259" key="6">
    <source>
        <dbReference type="Pfam" id="PF04542"/>
    </source>
</evidence>
<sequence length="178" mass="21012">MKSDKHIDYNLVEAYQSGDSKALVTLVKRWHLVFCEKAFWIVKDSDLSKDIAQDSWQTIINKINTLRDPHSFGSWAIRIVCNKSFDALSKNNNEFRKHIELQYEQSTFEDMHDERTHLKKQLLKAILNLSEQHQIVIRLFYMEAYSLKEISKTLNISVGTTKSRLFHAREKLKQEIKI</sequence>
<dbReference type="InterPro" id="IPR013324">
    <property type="entry name" value="RNA_pol_sigma_r3/r4-like"/>
</dbReference>
<keyword evidence="2" id="KW-0805">Transcription regulation</keyword>
<dbReference type="PANTHER" id="PTHR43133:SF8">
    <property type="entry name" value="RNA POLYMERASE SIGMA FACTOR HI_1459-RELATED"/>
    <property type="match status" value="1"/>
</dbReference>
<dbReference type="Pfam" id="PF08281">
    <property type="entry name" value="Sigma70_r4_2"/>
    <property type="match status" value="1"/>
</dbReference>
<keyword evidence="4" id="KW-0238">DNA-binding</keyword>
<evidence type="ECO:0000256" key="4">
    <source>
        <dbReference type="ARBA" id="ARBA00023125"/>
    </source>
</evidence>
<dbReference type="SUPFAM" id="SSF88659">
    <property type="entry name" value="Sigma3 and sigma4 domains of RNA polymerase sigma factors"/>
    <property type="match status" value="1"/>
</dbReference>
<evidence type="ECO:0000256" key="5">
    <source>
        <dbReference type="ARBA" id="ARBA00023163"/>
    </source>
</evidence>
<dbReference type="Gene3D" id="1.10.1740.10">
    <property type="match status" value="1"/>
</dbReference>
<dbReference type="SUPFAM" id="SSF88946">
    <property type="entry name" value="Sigma2 domain of RNA polymerase sigma factors"/>
    <property type="match status" value="1"/>
</dbReference>
<dbReference type="Gene3D" id="1.10.10.10">
    <property type="entry name" value="Winged helix-like DNA-binding domain superfamily/Winged helix DNA-binding domain"/>
    <property type="match status" value="1"/>
</dbReference>
<dbReference type="InterPro" id="IPR007627">
    <property type="entry name" value="RNA_pol_sigma70_r2"/>
</dbReference>
<dbReference type="OrthoDB" id="9795666at2"/>
<evidence type="ECO:0000256" key="3">
    <source>
        <dbReference type="ARBA" id="ARBA00023082"/>
    </source>
</evidence>
<evidence type="ECO:0000313" key="9">
    <source>
        <dbReference type="Proteomes" id="UP000245430"/>
    </source>
</evidence>
<feature type="domain" description="RNA polymerase sigma-70 region 2" evidence="6">
    <location>
        <begin position="36"/>
        <end position="92"/>
    </location>
</feature>
<reference evidence="8 9" key="1">
    <citation type="submission" date="2018-05" db="EMBL/GenBank/DDBJ databases">
        <title>Genomic Encyclopedia of Archaeal and Bacterial Type Strains, Phase II (KMG-II): from individual species to whole genera.</title>
        <authorList>
            <person name="Goeker M."/>
        </authorList>
    </citation>
    <scope>NUCLEOTIDE SEQUENCE [LARGE SCALE GENOMIC DNA]</scope>
    <source>
        <strain evidence="8 9">DSM 22637</strain>
    </source>
</reference>
<dbReference type="RefSeq" id="WP_109683318.1">
    <property type="nucleotide sequence ID" value="NZ_QGGP01000009.1"/>
</dbReference>
<dbReference type="InterPro" id="IPR013249">
    <property type="entry name" value="RNA_pol_sigma70_r4_t2"/>
</dbReference>
<dbReference type="GO" id="GO:0003677">
    <property type="term" value="F:DNA binding"/>
    <property type="evidence" value="ECO:0007669"/>
    <property type="project" value="UniProtKB-KW"/>
</dbReference>
<comment type="similarity">
    <text evidence="1">Belongs to the sigma-70 factor family. ECF subfamily.</text>
</comment>
<proteinExistence type="inferred from homology"/>
<evidence type="ECO:0000256" key="1">
    <source>
        <dbReference type="ARBA" id="ARBA00010641"/>
    </source>
</evidence>
<evidence type="ECO:0000259" key="7">
    <source>
        <dbReference type="Pfam" id="PF08281"/>
    </source>
</evidence>
<feature type="domain" description="RNA polymerase sigma factor 70 region 4 type 2" evidence="7">
    <location>
        <begin position="120"/>
        <end position="172"/>
    </location>
</feature>
<gene>
    <name evidence="8" type="ORF">LX78_02736</name>
</gene>
<dbReference type="GO" id="GO:0016987">
    <property type="term" value="F:sigma factor activity"/>
    <property type="evidence" value="ECO:0007669"/>
    <property type="project" value="UniProtKB-KW"/>
</dbReference>
<dbReference type="PANTHER" id="PTHR43133">
    <property type="entry name" value="RNA POLYMERASE ECF-TYPE SIGMA FACTO"/>
    <property type="match status" value="1"/>
</dbReference>
<keyword evidence="3" id="KW-0731">Sigma factor</keyword>